<evidence type="ECO:0000256" key="2">
    <source>
        <dbReference type="ARBA" id="ARBA00022617"/>
    </source>
</evidence>
<dbReference type="PROSITE" id="PS51007">
    <property type="entry name" value="CYTC"/>
    <property type="match status" value="1"/>
</dbReference>
<organism evidence="8 9">
    <name type="scientific">Erwinia pyrifoliae</name>
    <dbReference type="NCBI Taxonomy" id="79967"/>
    <lineage>
        <taxon>Bacteria</taxon>
        <taxon>Pseudomonadati</taxon>
        <taxon>Pseudomonadota</taxon>
        <taxon>Gammaproteobacteria</taxon>
        <taxon>Enterobacterales</taxon>
        <taxon>Erwiniaceae</taxon>
        <taxon>Erwinia</taxon>
    </lineage>
</organism>
<proteinExistence type="predicted"/>
<accession>A0ABY5XCQ1</accession>
<keyword evidence="5 6" id="KW-0408">Iron</keyword>
<gene>
    <name evidence="8" type="ORF">NYP84_07490</name>
</gene>
<evidence type="ECO:0000313" key="9">
    <source>
        <dbReference type="Proteomes" id="UP001058553"/>
    </source>
</evidence>
<dbReference type="EMBL" id="CP103445">
    <property type="protein sequence ID" value="UWS34977.1"/>
    <property type="molecule type" value="Genomic_DNA"/>
</dbReference>
<dbReference type="InterPro" id="IPR036909">
    <property type="entry name" value="Cyt_c-like_dom_sf"/>
</dbReference>
<name>A0ABY5XCQ1_ERWPY</name>
<evidence type="ECO:0000313" key="8">
    <source>
        <dbReference type="EMBL" id="UWS34977.1"/>
    </source>
</evidence>
<dbReference type="GeneID" id="92237186"/>
<keyword evidence="1" id="KW-0813">Transport</keyword>
<keyword evidence="3 6" id="KW-0479">Metal-binding</keyword>
<keyword evidence="4" id="KW-0249">Electron transport</keyword>
<evidence type="ECO:0000256" key="6">
    <source>
        <dbReference type="PROSITE-ProRule" id="PRU00433"/>
    </source>
</evidence>
<sequence>MHITPHPQAGIDSWSQHQRVTYLKTGFVAGKASASGTMAEAVEHSLQYLHDSVLNDIAIYLRSAPARGDRAQIRDRSDWGQPSNALSALRGTDAKAWRAQPGARVFAGNCASCHHAEGSGSGQGLHTYPSLFHHSTTGAADVRNLVSVVLNGVHRHMQQGEIVMPAFSEELNDQQVADVSNFVIRQFGNPAAAKETPQQVKVLREEAKLASPPAYMQGDTP</sequence>
<dbReference type="SUPFAM" id="SSF46626">
    <property type="entry name" value="Cytochrome c"/>
    <property type="match status" value="1"/>
</dbReference>
<dbReference type="PRINTS" id="PR00605">
    <property type="entry name" value="CYTCHROMECIC"/>
</dbReference>
<keyword evidence="9" id="KW-1185">Reference proteome</keyword>
<evidence type="ECO:0000256" key="3">
    <source>
        <dbReference type="ARBA" id="ARBA00022723"/>
    </source>
</evidence>
<dbReference type="PANTHER" id="PTHR35008:SF8">
    <property type="entry name" value="ALCOHOL DEHYDROGENASE CYTOCHROME C SUBUNIT"/>
    <property type="match status" value="1"/>
</dbReference>
<dbReference type="Gene3D" id="1.10.760.10">
    <property type="entry name" value="Cytochrome c-like domain"/>
    <property type="match status" value="1"/>
</dbReference>
<feature type="domain" description="Cytochrome c" evidence="7">
    <location>
        <begin position="97"/>
        <end position="187"/>
    </location>
</feature>
<keyword evidence="2 6" id="KW-0349">Heme</keyword>
<dbReference type="InterPro" id="IPR008168">
    <property type="entry name" value="Cyt_C_IC"/>
</dbReference>
<dbReference type="PANTHER" id="PTHR35008">
    <property type="entry name" value="BLL4482 PROTEIN-RELATED"/>
    <property type="match status" value="1"/>
</dbReference>
<evidence type="ECO:0000256" key="1">
    <source>
        <dbReference type="ARBA" id="ARBA00022448"/>
    </source>
</evidence>
<dbReference type="InterPro" id="IPR051459">
    <property type="entry name" value="Cytochrome_c-type_DH"/>
</dbReference>
<dbReference type="Proteomes" id="UP001058553">
    <property type="component" value="Chromosome"/>
</dbReference>
<protein>
    <submittedName>
        <fullName evidence="8">Cytochrome c</fullName>
    </submittedName>
</protein>
<evidence type="ECO:0000256" key="4">
    <source>
        <dbReference type="ARBA" id="ARBA00022982"/>
    </source>
</evidence>
<reference evidence="8" key="1">
    <citation type="submission" date="2022-07" db="EMBL/GenBank/DDBJ databases">
        <title>Genetic diversity of Erwinia pyrifoliae.</title>
        <authorList>
            <person name="Park D.S."/>
            <person name="Ham H."/>
        </authorList>
    </citation>
    <scope>NUCLEOTIDE SEQUENCE</scope>
    <source>
        <strain evidence="8">CP201486</strain>
    </source>
</reference>
<evidence type="ECO:0000259" key="7">
    <source>
        <dbReference type="PROSITE" id="PS51007"/>
    </source>
</evidence>
<dbReference type="RefSeq" id="WP_012667959.1">
    <property type="nucleotide sequence ID" value="NZ_CP023567.1"/>
</dbReference>
<dbReference type="InterPro" id="IPR009056">
    <property type="entry name" value="Cyt_c-like_dom"/>
</dbReference>
<dbReference type="Pfam" id="PF00034">
    <property type="entry name" value="Cytochrom_C"/>
    <property type="match status" value="1"/>
</dbReference>
<evidence type="ECO:0000256" key="5">
    <source>
        <dbReference type="ARBA" id="ARBA00023004"/>
    </source>
</evidence>